<evidence type="ECO:0000259" key="10">
    <source>
        <dbReference type="PROSITE" id="PS50157"/>
    </source>
</evidence>
<evidence type="ECO:0000256" key="6">
    <source>
        <dbReference type="ARBA" id="ARBA00023163"/>
    </source>
</evidence>
<keyword evidence="5" id="KW-0805">Transcription regulation</keyword>
<evidence type="ECO:0000313" key="11">
    <source>
        <dbReference type="EMBL" id="KAF2084461.1"/>
    </source>
</evidence>
<evidence type="ECO:0000256" key="1">
    <source>
        <dbReference type="ARBA" id="ARBA00004123"/>
    </source>
</evidence>
<feature type="compositionally biased region" description="Basic and acidic residues" evidence="9">
    <location>
        <begin position="641"/>
        <end position="653"/>
    </location>
</feature>
<evidence type="ECO:0000256" key="3">
    <source>
        <dbReference type="ARBA" id="ARBA00022771"/>
    </source>
</evidence>
<organism evidence="11 12">
    <name type="scientific">Saccharata proteae CBS 121410</name>
    <dbReference type="NCBI Taxonomy" id="1314787"/>
    <lineage>
        <taxon>Eukaryota</taxon>
        <taxon>Fungi</taxon>
        <taxon>Dikarya</taxon>
        <taxon>Ascomycota</taxon>
        <taxon>Pezizomycotina</taxon>
        <taxon>Dothideomycetes</taxon>
        <taxon>Dothideomycetes incertae sedis</taxon>
        <taxon>Botryosphaeriales</taxon>
        <taxon>Saccharataceae</taxon>
        <taxon>Saccharata</taxon>
    </lineage>
</organism>
<feature type="region of interest" description="Disordered" evidence="9">
    <location>
        <begin position="641"/>
        <end position="676"/>
    </location>
</feature>
<comment type="subcellular location">
    <subcellularLocation>
        <location evidence="1">Nucleus</location>
    </subcellularLocation>
</comment>
<dbReference type="InterPro" id="IPR051061">
    <property type="entry name" value="Zinc_finger_trans_reg"/>
</dbReference>
<dbReference type="AlphaFoldDB" id="A0A9P4HQB3"/>
<evidence type="ECO:0000256" key="9">
    <source>
        <dbReference type="SAM" id="MobiDB-lite"/>
    </source>
</evidence>
<dbReference type="GO" id="GO:0008270">
    <property type="term" value="F:zinc ion binding"/>
    <property type="evidence" value="ECO:0007669"/>
    <property type="project" value="UniProtKB-KW"/>
</dbReference>
<dbReference type="PANTHER" id="PTHR46179">
    <property type="entry name" value="ZINC FINGER PROTEIN"/>
    <property type="match status" value="1"/>
</dbReference>
<dbReference type="OrthoDB" id="3437960at2759"/>
<dbReference type="GO" id="GO:0005634">
    <property type="term" value="C:nucleus"/>
    <property type="evidence" value="ECO:0007669"/>
    <property type="project" value="UniProtKB-SubCell"/>
</dbReference>
<gene>
    <name evidence="11" type="ORF">K490DRAFT_68769</name>
</gene>
<keyword evidence="2" id="KW-0479">Metal-binding</keyword>
<evidence type="ECO:0000256" key="2">
    <source>
        <dbReference type="ARBA" id="ARBA00022723"/>
    </source>
</evidence>
<dbReference type="SMART" id="SM00355">
    <property type="entry name" value="ZnF_C2H2"/>
    <property type="match status" value="6"/>
</dbReference>
<evidence type="ECO:0000256" key="4">
    <source>
        <dbReference type="ARBA" id="ARBA00022833"/>
    </source>
</evidence>
<comment type="caution">
    <text evidence="11">The sequence shown here is derived from an EMBL/GenBank/DDBJ whole genome shotgun (WGS) entry which is preliminary data.</text>
</comment>
<keyword evidence="12" id="KW-1185">Reference proteome</keyword>
<dbReference type="PANTHER" id="PTHR46179:SF13">
    <property type="entry name" value="C2H2-TYPE DOMAIN-CONTAINING PROTEIN"/>
    <property type="match status" value="1"/>
</dbReference>
<dbReference type="SUPFAM" id="SSF57667">
    <property type="entry name" value="beta-beta-alpha zinc fingers"/>
    <property type="match status" value="2"/>
</dbReference>
<evidence type="ECO:0000256" key="8">
    <source>
        <dbReference type="PROSITE-ProRule" id="PRU00042"/>
    </source>
</evidence>
<evidence type="ECO:0000313" key="12">
    <source>
        <dbReference type="Proteomes" id="UP000799776"/>
    </source>
</evidence>
<evidence type="ECO:0000256" key="5">
    <source>
        <dbReference type="ARBA" id="ARBA00023015"/>
    </source>
</evidence>
<keyword evidence="4" id="KW-0862">Zinc</keyword>
<dbReference type="EMBL" id="ML978741">
    <property type="protein sequence ID" value="KAF2084461.1"/>
    <property type="molecule type" value="Genomic_DNA"/>
</dbReference>
<feature type="domain" description="C2H2-type" evidence="10">
    <location>
        <begin position="496"/>
        <end position="523"/>
    </location>
</feature>
<reference evidence="11" key="1">
    <citation type="journal article" date="2020" name="Stud. Mycol.">
        <title>101 Dothideomycetes genomes: a test case for predicting lifestyles and emergence of pathogens.</title>
        <authorList>
            <person name="Haridas S."/>
            <person name="Albert R."/>
            <person name="Binder M."/>
            <person name="Bloem J."/>
            <person name="Labutti K."/>
            <person name="Salamov A."/>
            <person name="Andreopoulos B."/>
            <person name="Baker S."/>
            <person name="Barry K."/>
            <person name="Bills G."/>
            <person name="Bluhm B."/>
            <person name="Cannon C."/>
            <person name="Castanera R."/>
            <person name="Culley D."/>
            <person name="Daum C."/>
            <person name="Ezra D."/>
            <person name="Gonzalez J."/>
            <person name="Henrissat B."/>
            <person name="Kuo A."/>
            <person name="Liang C."/>
            <person name="Lipzen A."/>
            <person name="Lutzoni F."/>
            <person name="Magnuson J."/>
            <person name="Mondo S."/>
            <person name="Nolan M."/>
            <person name="Ohm R."/>
            <person name="Pangilinan J."/>
            <person name="Park H.-J."/>
            <person name="Ramirez L."/>
            <person name="Alfaro M."/>
            <person name="Sun H."/>
            <person name="Tritt A."/>
            <person name="Yoshinaga Y."/>
            <person name="Zwiers L.-H."/>
            <person name="Turgeon B."/>
            <person name="Goodwin S."/>
            <person name="Spatafora J."/>
            <person name="Crous P."/>
            <person name="Grigoriev I."/>
        </authorList>
    </citation>
    <scope>NUCLEOTIDE SEQUENCE</scope>
    <source>
        <strain evidence="11">CBS 121410</strain>
    </source>
</reference>
<name>A0A9P4HQB3_9PEZI</name>
<dbReference type="InterPro" id="IPR036236">
    <property type="entry name" value="Znf_C2H2_sf"/>
</dbReference>
<accession>A0A9P4HQB3</accession>
<keyword evidence="3 8" id="KW-0863">Zinc-finger</keyword>
<dbReference type="GO" id="GO:0006357">
    <property type="term" value="P:regulation of transcription by RNA polymerase II"/>
    <property type="evidence" value="ECO:0007669"/>
    <property type="project" value="TreeGrafter"/>
</dbReference>
<dbReference type="PROSITE" id="PS00028">
    <property type="entry name" value="ZINC_FINGER_C2H2_1"/>
    <property type="match status" value="1"/>
</dbReference>
<dbReference type="InterPro" id="IPR013087">
    <property type="entry name" value="Znf_C2H2_type"/>
</dbReference>
<keyword evidence="7" id="KW-0539">Nucleus</keyword>
<keyword evidence="6" id="KW-0804">Transcription</keyword>
<evidence type="ECO:0000256" key="7">
    <source>
        <dbReference type="ARBA" id="ARBA00023242"/>
    </source>
</evidence>
<dbReference type="PROSITE" id="PS50157">
    <property type="entry name" value="ZINC_FINGER_C2H2_2"/>
    <property type="match status" value="1"/>
</dbReference>
<proteinExistence type="predicted"/>
<protein>
    <recommendedName>
        <fullName evidence="10">C2H2-type domain-containing protein</fullName>
    </recommendedName>
</protein>
<dbReference type="Gene3D" id="3.30.160.60">
    <property type="entry name" value="Classic Zinc Finger"/>
    <property type="match status" value="3"/>
</dbReference>
<dbReference type="Proteomes" id="UP000799776">
    <property type="component" value="Unassembled WGS sequence"/>
</dbReference>
<sequence length="676" mass="74100">MLSGSKRTASGEIIGSNFWQKNLGHDVGHGSCEVVTGGCSKPVCVNPAHLRLDYHDPKFSHDEAHSHWSCVPPSSTGQLDACHHENGLLNFSDMCLESLCQTAHPASVETTEDHCDGFVMSCAPCAPPCAAPCYGDQHCDAACEDSDCGDICYDEDCAEPECHSPYCPDDLCLVDEVCTQSPCPRAPSWERTLDSHCQQDGLDFNFDPATFDLGFEEEKGTQALLQLRSHGSKEPLDMTHTCPLTAHGWDPLSAATSMSGPSTQLYSSCSSGFPASTQYPVASGFAAPASTQSCNLAHHDHHDHHHGPYYHVDHIHHSSGGRHPFACDVASHYDSSTTCPPTPSSLLYTSTSNVSSPGPNLATPYSSLFQAGGLAKPPRNLSNRTRKRAKRAESLSFDLDGDAESVVGQVEQVTQSVEKTCLWELEDAKEGQAPVLCNKVFTSSKDLAAHMKQCHAAGVNGQYQCRWHGCNTKTQDFKQAGKLDRHFSTHNGYKRFQCHFCSHCSSTQQGLENHENTHTGNKPYKCDYPGCEYMAATATQKQNHYRSKHLKEKRFKCKYPGCTFDCTDSSNLTKHENGVHATKHFKCPHPGCTFPVVYNWTEIRHHFKESKHCPDLMNCHGKAQKQYKKSCVRKWPLPEGAERKGSVRSDRTGSVKSEGAGEVQGLEGLALSSDTA</sequence>